<keyword evidence="7" id="KW-0472">Membrane</keyword>
<dbReference type="Pfam" id="PF00067">
    <property type="entry name" value="p450"/>
    <property type="match status" value="1"/>
</dbReference>
<feature type="region of interest" description="Disordered" evidence="6">
    <location>
        <begin position="185"/>
        <end position="204"/>
    </location>
</feature>
<dbReference type="GO" id="GO:0020037">
    <property type="term" value="F:heme binding"/>
    <property type="evidence" value="ECO:0007669"/>
    <property type="project" value="InterPro"/>
</dbReference>
<dbReference type="InterPro" id="IPR001128">
    <property type="entry name" value="Cyt_P450"/>
</dbReference>
<evidence type="ECO:0000256" key="3">
    <source>
        <dbReference type="ARBA" id="ARBA00022723"/>
    </source>
</evidence>
<keyword evidence="5" id="KW-0408">Iron</keyword>
<keyword evidence="2" id="KW-0349">Heme</keyword>
<evidence type="ECO:0000313" key="9">
    <source>
        <dbReference type="Proteomes" id="UP001154282"/>
    </source>
</evidence>
<sequence length="204" mass="22767">MISCSSSFGACKIPCLFTLATILVVTLSIIRKQRSKTAASNLPPGPWKLPIIGNIHQMIGDQPHRRLRDLAAKYGPDVMQLQLGELNYIVISTPEAAKLVMKTHDIAFASRPNFLAPDIIFYGGKDIAFAPYGDHWRQMRKLCTLELFSATRVQSFRHIREDEVSNLVASLTRSAAAGEPVDLTRKKCRRSKPSPADIHRHGYL</sequence>
<dbReference type="Proteomes" id="UP001154282">
    <property type="component" value="Unassembled WGS sequence"/>
</dbReference>
<dbReference type="SUPFAM" id="SSF48264">
    <property type="entry name" value="Cytochrome P450"/>
    <property type="match status" value="1"/>
</dbReference>
<comment type="caution">
    <text evidence="8">The sequence shown here is derived from an EMBL/GenBank/DDBJ whole genome shotgun (WGS) entry which is preliminary data.</text>
</comment>
<dbReference type="GO" id="GO:0004497">
    <property type="term" value="F:monooxygenase activity"/>
    <property type="evidence" value="ECO:0007669"/>
    <property type="project" value="InterPro"/>
</dbReference>
<evidence type="ECO:0000313" key="8">
    <source>
        <dbReference type="EMBL" id="CAI0439187.1"/>
    </source>
</evidence>
<dbReference type="GO" id="GO:0016705">
    <property type="term" value="F:oxidoreductase activity, acting on paired donors, with incorporation or reduction of molecular oxygen"/>
    <property type="evidence" value="ECO:0007669"/>
    <property type="project" value="InterPro"/>
</dbReference>
<evidence type="ECO:0000256" key="4">
    <source>
        <dbReference type="ARBA" id="ARBA00023002"/>
    </source>
</evidence>
<reference evidence="8" key="1">
    <citation type="submission" date="2022-08" db="EMBL/GenBank/DDBJ databases">
        <authorList>
            <person name="Gutierrez-Valencia J."/>
        </authorList>
    </citation>
    <scope>NUCLEOTIDE SEQUENCE</scope>
</reference>
<feature type="transmembrane region" description="Helical" evidence="7">
    <location>
        <begin position="6"/>
        <end position="30"/>
    </location>
</feature>
<keyword evidence="7" id="KW-1133">Transmembrane helix</keyword>
<comment type="similarity">
    <text evidence="1">Belongs to the cytochrome P450 family.</text>
</comment>
<proteinExistence type="inferred from homology"/>
<keyword evidence="7" id="KW-0812">Transmembrane</keyword>
<evidence type="ECO:0000256" key="2">
    <source>
        <dbReference type="ARBA" id="ARBA00022617"/>
    </source>
</evidence>
<gene>
    <name evidence="8" type="ORF">LITE_LOCUS26056</name>
</gene>
<protein>
    <recommendedName>
        <fullName evidence="10">Cytochrome P450</fullName>
    </recommendedName>
</protein>
<evidence type="ECO:0000256" key="5">
    <source>
        <dbReference type="ARBA" id="ARBA00023004"/>
    </source>
</evidence>
<evidence type="ECO:0000256" key="6">
    <source>
        <dbReference type="SAM" id="MobiDB-lite"/>
    </source>
</evidence>
<evidence type="ECO:0000256" key="7">
    <source>
        <dbReference type="SAM" id="Phobius"/>
    </source>
</evidence>
<keyword evidence="4" id="KW-0560">Oxidoreductase</keyword>
<dbReference type="InterPro" id="IPR036396">
    <property type="entry name" value="Cyt_P450_sf"/>
</dbReference>
<name>A0AAV0LZ19_9ROSI</name>
<dbReference type="EMBL" id="CAMGYJ010000006">
    <property type="protein sequence ID" value="CAI0439187.1"/>
    <property type="molecule type" value="Genomic_DNA"/>
</dbReference>
<keyword evidence="9" id="KW-1185">Reference proteome</keyword>
<dbReference type="AlphaFoldDB" id="A0AAV0LZ19"/>
<keyword evidence="3" id="KW-0479">Metal-binding</keyword>
<dbReference type="Gene3D" id="1.10.630.10">
    <property type="entry name" value="Cytochrome P450"/>
    <property type="match status" value="1"/>
</dbReference>
<dbReference type="PANTHER" id="PTHR47955">
    <property type="entry name" value="CYTOCHROME P450 FAMILY 71 PROTEIN"/>
    <property type="match status" value="1"/>
</dbReference>
<organism evidence="8 9">
    <name type="scientific">Linum tenue</name>
    <dbReference type="NCBI Taxonomy" id="586396"/>
    <lineage>
        <taxon>Eukaryota</taxon>
        <taxon>Viridiplantae</taxon>
        <taxon>Streptophyta</taxon>
        <taxon>Embryophyta</taxon>
        <taxon>Tracheophyta</taxon>
        <taxon>Spermatophyta</taxon>
        <taxon>Magnoliopsida</taxon>
        <taxon>eudicotyledons</taxon>
        <taxon>Gunneridae</taxon>
        <taxon>Pentapetalae</taxon>
        <taxon>rosids</taxon>
        <taxon>fabids</taxon>
        <taxon>Malpighiales</taxon>
        <taxon>Linaceae</taxon>
        <taxon>Linum</taxon>
    </lineage>
</organism>
<evidence type="ECO:0000256" key="1">
    <source>
        <dbReference type="ARBA" id="ARBA00010617"/>
    </source>
</evidence>
<dbReference type="PANTHER" id="PTHR47955:SF8">
    <property type="entry name" value="CYTOCHROME P450 71D11-LIKE"/>
    <property type="match status" value="1"/>
</dbReference>
<dbReference type="GO" id="GO:0005506">
    <property type="term" value="F:iron ion binding"/>
    <property type="evidence" value="ECO:0007669"/>
    <property type="project" value="InterPro"/>
</dbReference>
<accession>A0AAV0LZ19</accession>
<evidence type="ECO:0008006" key="10">
    <source>
        <dbReference type="Google" id="ProtNLM"/>
    </source>
</evidence>